<dbReference type="AlphaFoldDB" id="E6YME9"/>
<organism evidence="1">
    <name type="scientific">Bartonella rochalimae ATCC BAA-1498</name>
    <dbReference type="NCBI Taxonomy" id="685782"/>
    <lineage>
        <taxon>Bacteria</taxon>
        <taxon>Pseudomonadati</taxon>
        <taxon>Pseudomonadota</taxon>
        <taxon>Alphaproteobacteria</taxon>
        <taxon>Hyphomicrobiales</taxon>
        <taxon>Bartonellaceae</taxon>
        <taxon>Bartonella</taxon>
    </lineage>
</organism>
<gene>
    <name evidence="1" type="ORF">BARRO_50400</name>
</gene>
<evidence type="ECO:0000313" key="1">
    <source>
        <dbReference type="EMBL" id="CBI78051.1"/>
    </source>
</evidence>
<proteinExistence type="predicted"/>
<dbReference type="RefSeq" id="WP_328286235.1">
    <property type="nucleotide sequence ID" value="NZ_KL407337.1"/>
</dbReference>
<dbReference type="EMBL" id="FN645459">
    <property type="protein sequence ID" value="CBI78051.1"/>
    <property type="molecule type" value="Genomic_DNA"/>
</dbReference>
<reference evidence="1" key="1">
    <citation type="journal article" date="2011" name="PLoS Genet.">
        <title>Parallel evolution of a type IV secretion system in radiating lineages of the host-restricted bacterial pathogen Bartonella.</title>
        <authorList>
            <person name="Engel P."/>
            <person name="Salzburger W."/>
            <person name="Liesch M."/>
            <person name="Chang C.C."/>
            <person name="Maruyama S."/>
            <person name="Lanz C."/>
            <person name="Calteau A."/>
            <person name="Lajus A."/>
            <person name="Medigue C."/>
            <person name="Schuster S.C."/>
            <person name="Dehio C."/>
        </authorList>
    </citation>
    <scope>NUCLEOTIDE SEQUENCE</scope>
    <source>
        <strain evidence="1">ATCC BAA-1498</strain>
    </source>
</reference>
<sequence length="57" mass="6546">MDKPIFINPDEILLVMCTNENENTARSGPFYDETEVLNFLSGIEDVERIIRVELSTN</sequence>
<name>E6YME9_9HYPH</name>
<accession>E6YME9</accession>
<protein>
    <submittedName>
        <fullName evidence="1">Uncharacterized protein</fullName>
    </submittedName>
</protein>